<dbReference type="Gene3D" id="3.60.15.10">
    <property type="entry name" value="Ribonuclease Z/Hydroxyacylglutathione hydrolase-like"/>
    <property type="match status" value="1"/>
</dbReference>
<keyword evidence="7 8" id="KW-0694">RNA-binding</keyword>
<dbReference type="STRING" id="523846.Mfer_0898"/>
<keyword evidence="11" id="KW-1185">Reference proteome</keyword>
<feature type="binding site" evidence="8">
    <location>
        <begin position="385"/>
        <end position="389"/>
    </location>
    <ligand>
        <name>substrate</name>
    </ligand>
</feature>
<evidence type="ECO:0000259" key="9">
    <source>
        <dbReference type="SMART" id="SM00849"/>
    </source>
</evidence>
<dbReference type="PANTHER" id="PTHR43694">
    <property type="entry name" value="RIBONUCLEASE J"/>
    <property type="match status" value="1"/>
</dbReference>
<dbReference type="Proteomes" id="UP000002315">
    <property type="component" value="Chromosome"/>
</dbReference>
<feature type="binding site" evidence="8">
    <location>
        <position position="81"/>
    </location>
    <ligand>
        <name>Zn(2+)</name>
        <dbReference type="ChEBI" id="CHEBI:29105"/>
        <label>1</label>
        <note>catalytic</note>
    </ligand>
</feature>
<dbReference type="SMART" id="SM00849">
    <property type="entry name" value="Lactamase_B"/>
    <property type="match status" value="1"/>
</dbReference>
<dbReference type="GO" id="GO:0006401">
    <property type="term" value="P:RNA catabolic process"/>
    <property type="evidence" value="ECO:0007669"/>
    <property type="project" value="UniProtKB-UniRule"/>
</dbReference>
<feature type="domain" description="Metallo-beta-lactamase" evidence="9">
    <location>
        <begin position="15"/>
        <end position="229"/>
    </location>
</feature>
<evidence type="ECO:0000256" key="3">
    <source>
        <dbReference type="ARBA" id="ARBA00022723"/>
    </source>
</evidence>
<evidence type="ECO:0000256" key="4">
    <source>
        <dbReference type="ARBA" id="ARBA00022801"/>
    </source>
</evidence>
<keyword evidence="3 8" id="KW-0479">Metal-binding</keyword>
<feature type="binding site" evidence="8">
    <location>
        <position position="173"/>
    </location>
    <ligand>
        <name>Zn(2+)</name>
        <dbReference type="ChEBI" id="CHEBI:29105"/>
        <label>1</label>
        <note>catalytic</note>
    </ligand>
</feature>
<evidence type="ECO:0000256" key="1">
    <source>
        <dbReference type="ARBA" id="ARBA00022490"/>
    </source>
</evidence>
<dbReference type="EC" id="3.1.-.-" evidence="8"/>
<keyword evidence="4 8" id="KW-0378">Hydrolase</keyword>
<dbReference type="KEGG" id="mfv:Mfer_0898"/>
<dbReference type="GO" id="GO:0008270">
    <property type="term" value="F:zinc ion binding"/>
    <property type="evidence" value="ECO:0007669"/>
    <property type="project" value="UniProtKB-UniRule"/>
</dbReference>
<dbReference type="HOGENOM" id="CLU_008727_4_1_2"/>
<keyword evidence="1 8" id="KW-0963">Cytoplasm</keyword>
<dbReference type="AlphaFoldDB" id="E3GZG4"/>
<evidence type="ECO:0000256" key="2">
    <source>
        <dbReference type="ARBA" id="ARBA00022722"/>
    </source>
</evidence>
<dbReference type="InterPro" id="IPR036866">
    <property type="entry name" value="RibonucZ/Hydroxyglut_hydro"/>
</dbReference>
<dbReference type="PANTHER" id="PTHR43694:SF1">
    <property type="entry name" value="RIBONUCLEASE J"/>
    <property type="match status" value="1"/>
</dbReference>
<dbReference type="InterPro" id="IPR004613">
    <property type="entry name" value="RNase_J"/>
</dbReference>
<dbReference type="OrthoDB" id="63419at2157"/>
<keyword evidence="6 8" id="KW-0269">Exonuclease</keyword>
<accession>E3GZG4</accession>
<evidence type="ECO:0000313" key="11">
    <source>
        <dbReference type="Proteomes" id="UP000002315"/>
    </source>
</evidence>
<comment type="subunit">
    <text evidence="8">Homodimer.</text>
</comment>
<dbReference type="InterPro" id="IPR001279">
    <property type="entry name" value="Metallo-B-lactamas"/>
</dbReference>
<dbReference type="InterPro" id="IPR055132">
    <property type="entry name" value="RNase_J_b_CASP"/>
</dbReference>
<dbReference type="GO" id="GO:0003723">
    <property type="term" value="F:RNA binding"/>
    <property type="evidence" value="ECO:0007669"/>
    <property type="project" value="UniProtKB-KW"/>
</dbReference>
<reference evidence="10 11" key="1">
    <citation type="journal article" date="2010" name="Stand. Genomic Sci.">
        <title>Complete genome sequence of Methanothermus fervidus type strain (V24S).</title>
        <authorList>
            <person name="Anderson I."/>
            <person name="Djao O.D."/>
            <person name="Misra M."/>
            <person name="Chertkov O."/>
            <person name="Nolan M."/>
            <person name="Lucas S."/>
            <person name="Lapidus A."/>
            <person name="Del Rio T.G."/>
            <person name="Tice H."/>
            <person name="Cheng J.F."/>
            <person name="Tapia R."/>
            <person name="Han C."/>
            <person name="Goodwin L."/>
            <person name="Pitluck S."/>
            <person name="Liolios K."/>
            <person name="Ivanova N."/>
            <person name="Mavromatis K."/>
            <person name="Mikhailova N."/>
            <person name="Pati A."/>
            <person name="Brambilla E."/>
            <person name="Chen A."/>
            <person name="Palaniappan K."/>
            <person name="Land M."/>
            <person name="Hauser L."/>
            <person name="Chang Y.J."/>
            <person name="Jeffries C.D."/>
            <person name="Sikorski J."/>
            <person name="Spring S."/>
            <person name="Rohde M."/>
            <person name="Eichinger K."/>
            <person name="Huber H."/>
            <person name="Wirth R."/>
            <person name="Goker M."/>
            <person name="Detter J.C."/>
            <person name="Woyke T."/>
            <person name="Bristow J."/>
            <person name="Eisen J.A."/>
            <person name="Markowitz V."/>
            <person name="Hugenholtz P."/>
            <person name="Klenk H.P."/>
            <person name="Kyrpides N.C."/>
        </authorList>
    </citation>
    <scope>NUCLEOTIDE SEQUENCE [LARGE SCALE GENOMIC DNA]</scope>
    <source>
        <strain evidence="11">ATCC 43054 / DSM 2088 / JCM 10308 / V24 S</strain>
    </source>
</reference>
<feature type="binding site" evidence="8">
    <location>
        <position position="83"/>
    </location>
    <ligand>
        <name>Zn(2+)</name>
        <dbReference type="ChEBI" id="CHEBI:29105"/>
        <label>1</label>
        <note>catalytic</note>
    </ligand>
</feature>
<dbReference type="InterPro" id="IPR001587">
    <property type="entry name" value="RNase_J_CS"/>
</dbReference>
<evidence type="ECO:0000313" key="10">
    <source>
        <dbReference type="EMBL" id="ADP77696.1"/>
    </source>
</evidence>
<dbReference type="EMBL" id="CP002278">
    <property type="protein sequence ID" value="ADP77696.1"/>
    <property type="molecule type" value="Genomic_DNA"/>
</dbReference>
<dbReference type="PROSITE" id="PS01292">
    <property type="entry name" value="UPF0036"/>
    <property type="match status" value="1"/>
</dbReference>
<dbReference type="InterPro" id="IPR011108">
    <property type="entry name" value="RMMBL"/>
</dbReference>
<comment type="cofactor">
    <cofactor evidence="8">
        <name>Zn(2+)</name>
        <dbReference type="ChEBI" id="CHEBI:29105"/>
    </cofactor>
    <text evidence="8">Binds 2 Zn(2+) ions per subunit. It is not clear if Zn(2+) or Mg(2+) is physiologically important.</text>
</comment>
<gene>
    <name evidence="8" type="primary">rnj</name>
    <name evidence="10" type="ordered locus">Mfer_0898</name>
</gene>
<evidence type="ECO:0000256" key="5">
    <source>
        <dbReference type="ARBA" id="ARBA00022833"/>
    </source>
</evidence>
<evidence type="ECO:0000256" key="6">
    <source>
        <dbReference type="ARBA" id="ARBA00022839"/>
    </source>
</evidence>
<dbReference type="Pfam" id="PF22505">
    <property type="entry name" value="RNase_J_b_CASP"/>
    <property type="match status" value="1"/>
</dbReference>
<dbReference type="SUPFAM" id="SSF56281">
    <property type="entry name" value="Metallo-hydrolase/oxidoreductase"/>
    <property type="match status" value="1"/>
</dbReference>
<protein>
    <recommendedName>
        <fullName evidence="8">Ribonuclease J</fullName>
        <shortName evidence="8">RNase J</shortName>
        <ecNumber evidence="8">3.1.-.-</ecNumber>
    </recommendedName>
</protein>
<proteinExistence type="inferred from homology"/>
<comment type="subcellular location">
    <subcellularLocation>
        <location evidence="8">Cytoplasm</location>
    </subcellularLocation>
</comment>
<dbReference type="Pfam" id="PF00753">
    <property type="entry name" value="Lactamase_B"/>
    <property type="match status" value="1"/>
</dbReference>
<feature type="binding site" evidence="8">
    <location>
        <position position="151"/>
    </location>
    <ligand>
        <name>Zn(2+)</name>
        <dbReference type="ChEBI" id="CHEBI:29105"/>
        <label>1</label>
        <note>catalytic</note>
    </ligand>
</feature>
<keyword evidence="2 8" id="KW-0540">Nuclease</keyword>
<dbReference type="GO" id="GO:0005737">
    <property type="term" value="C:cytoplasm"/>
    <property type="evidence" value="ECO:0007669"/>
    <property type="project" value="UniProtKB-SubCell"/>
</dbReference>
<comment type="function">
    <text evidence="8">An RNase that has 5'-3' exonuclease activity. May be involved in RNA degradation.</text>
</comment>
<feature type="binding site" evidence="8">
    <location>
        <position position="85"/>
    </location>
    <ligand>
        <name>Zn(2+)</name>
        <dbReference type="ChEBI" id="CHEBI:29105"/>
        <label>2</label>
        <note>catalytic</note>
    </ligand>
</feature>
<organism evidence="10 11">
    <name type="scientific">Methanothermus fervidus (strain ATCC 43054 / DSM 2088 / JCM 10308 / V24 S)</name>
    <dbReference type="NCBI Taxonomy" id="523846"/>
    <lineage>
        <taxon>Archaea</taxon>
        <taxon>Methanobacteriati</taxon>
        <taxon>Methanobacteriota</taxon>
        <taxon>Methanomada group</taxon>
        <taxon>Methanobacteria</taxon>
        <taxon>Methanobacteriales</taxon>
        <taxon>Methanothermaceae</taxon>
        <taxon>Methanothermus</taxon>
    </lineage>
</organism>
<comment type="similarity">
    <text evidence="8">Belongs to the metallo-beta-lactamase superfamily. RNA-metabolizing metallo-beta-lactamase-like family. Archaeal RNase J subfamily.</text>
</comment>
<feature type="binding site" evidence="8">
    <location>
        <position position="86"/>
    </location>
    <ligand>
        <name>Zn(2+)</name>
        <dbReference type="ChEBI" id="CHEBI:29105"/>
        <label>2</label>
        <note>catalytic</note>
    </ligand>
</feature>
<evidence type="ECO:0000256" key="7">
    <source>
        <dbReference type="ARBA" id="ARBA00022884"/>
    </source>
</evidence>
<dbReference type="GO" id="GO:0004534">
    <property type="term" value="F:5'-3' RNA exonuclease activity"/>
    <property type="evidence" value="ECO:0007669"/>
    <property type="project" value="UniProtKB-UniRule"/>
</dbReference>
<sequence>MDVEIISIGGYEEVGKNMTAVKVGKDIVIFDMGIHLDRVHIHEDTNLARMHSLELINRGVIPDDTIMRNVDGNVRAIVFTHGHLDHIGAVTKLAEKYNAPIISTPYTLGLIERMLKSEKKFNVLKRLQVLKGGEKCQISSNIILEFIHVTHSIPHSVIAVLHTPVGAIVYALDFKFDNHQIISPPPQYSRLRKLGKENVFALIVESTRVGEVCEVKTHSERIARFVLEDIMKNLLDEKVGIIITTFSSHIERIQAIADIVEENSNRHMLILGRSMERYCSIAENMELLKLPENASIYGNPKAVSQALARATANKEDYVLITTGHQGEPDALLPRIANSKTPYKIQKTDNIIISAPVIPHPVNTANRYLMEKRLQARGARIFTDVHVSGHAGREDHRDLIRMLNPMHIIPAHGDLQMLSAYAELAEEEGYNLGEDIHLLRNGQAQVFEGGQ</sequence>
<dbReference type="InterPro" id="IPR030879">
    <property type="entry name" value="RNase_J_arc"/>
</dbReference>
<dbReference type="CDD" id="cd07714">
    <property type="entry name" value="RNaseJ_MBL-fold"/>
    <property type="match status" value="1"/>
</dbReference>
<name>E3GZG4_METFV</name>
<evidence type="ECO:0000256" key="8">
    <source>
        <dbReference type="HAMAP-Rule" id="MF_01492"/>
    </source>
</evidence>
<dbReference type="NCBIfam" id="TIGR00649">
    <property type="entry name" value="MG423"/>
    <property type="match status" value="1"/>
</dbReference>
<feature type="binding site" evidence="8">
    <location>
        <position position="411"/>
    </location>
    <ligand>
        <name>Zn(2+)</name>
        <dbReference type="ChEBI" id="CHEBI:29105"/>
        <label>2</label>
        <note>catalytic</note>
    </ligand>
</feature>
<feature type="binding site" evidence="8">
    <location>
        <position position="173"/>
    </location>
    <ligand>
        <name>Zn(2+)</name>
        <dbReference type="ChEBI" id="CHEBI:29105"/>
        <label>2</label>
        <note>catalytic</note>
    </ligand>
</feature>
<dbReference type="HAMAP" id="MF_01492">
    <property type="entry name" value="RNase_J_arch"/>
    <property type="match status" value="1"/>
</dbReference>
<keyword evidence="5 8" id="KW-0862">Zinc</keyword>
<dbReference type="Pfam" id="PF07521">
    <property type="entry name" value="RMMBL"/>
    <property type="match status" value="1"/>
</dbReference>
<dbReference type="Gene3D" id="3.40.50.10710">
    <property type="entry name" value="Metallo-hydrolase/oxidoreductase"/>
    <property type="match status" value="1"/>
</dbReference>
<dbReference type="InterPro" id="IPR042173">
    <property type="entry name" value="RNase_J_2"/>
</dbReference>